<dbReference type="EMBL" id="JAENJH010000005">
    <property type="protein sequence ID" value="MBK1786989.1"/>
    <property type="molecule type" value="Genomic_DNA"/>
</dbReference>
<dbReference type="Proteomes" id="UP000635245">
    <property type="component" value="Unassembled WGS sequence"/>
</dbReference>
<keyword evidence="3" id="KW-1185">Reference proteome</keyword>
<organism evidence="2 3">
    <name type="scientific">Prauserella cavernicola</name>
    <dbReference type="NCBI Taxonomy" id="2800127"/>
    <lineage>
        <taxon>Bacteria</taxon>
        <taxon>Bacillati</taxon>
        <taxon>Actinomycetota</taxon>
        <taxon>Actinomycetes</taxon>
        <taxon>Pseudonocardiales</taxon>
        <taxon>Pseudonocardiaceae</taxon>
        <taxon>Prauserella</taxon>
    </lineage>
</organism>
<dbReference type="RefSeq" id="WP_200321058.1">
    <property type="nucleotide sequence ID" value="NZ_JAENJH010000005.1"/>
</dbReference>
<accession>A0A934QXA5</accession>
<feature type="transmembrane region" description="Helical" evidence="1">
    <location>
        <begin position="50"/>
        <end position="75"/>
    </location>
</feature>
<sequence>MMLSHDERRELNAIEQRFESDEPELAAALSTCSEPPGPSLTKMARLALDLLAGLVLLLGAITLHWGLVFVGALLLGCAACAHLGGWTDPSPPVQYRRVE</sequence>
<evidence type="ECO:0000256" key="1">
    <source>
        <dbReference type="SAM" id="Phobius"/>
    </source>
</evidence>
<gene>
    <name evidence="2" type="ORF">JHE00_21910</name>
</gene>
<proteinExistence type="predicted"/>
<keyword evidence="1" id="KW-1133">Transmembrane helix</keyword>
<reference evidence="2" key="1">
    <citation type="submission" date="2020-12" db="EMBL/GenBank/DDBJ databases">
        <title>Prauserella sp. ASG 168, a novel actinomycete isolated from cave rock.</title>
        <authorList>
            <person name="Suriyachadkun C."/>
        </authorList>
    </citation>
    <scope>NUCLEOTIDE SEQUENCE</scope>
    <source>
        <strain evidence="2">ASG 168</strain>
    </source>
</reference>
<dbReference type="AlphaFoldDB" id="A0A934QXA5"/>
<dbReference type="InterPro" id="IPR021401">
    <property type="entry name" value="DUF3040"/>
</dbReference>
<protein>
    <submittedName>
        <fullName evidence="2">DUF3040 domain-containing protein</fullName>
    </submittedName>
</protein>
<keyword evidence="1" id="KW-0472">Membrane</keyword>
<comment type="caution">
    <text evidence="2">The sequence shown here is derived from an EMBL/GenBank/DDBJ whole genome shotgun (WGS) entry which is preliminary data.</text>
</comment>
<name>A0A934QXA5_9PSEU</name>
<keyword evidence="1" id="KW-0812">Transmembrane</keyword>
<evidence type="ECO:0000313" key="3">
    <source>
        <dbReference type="Proteomes" id="UP000635245"/>
    </source>
</evidence>
<dbReference type="Pfam" id="PF11239">
    <property type="entry name" value="DUF3040"/>
    <property type="match status" value="1"/>
</dbReference>
<evidence type="ECO:0000313" key="2">
    <source>
        <dbReference type="EMBL" id="MBK1786989.1"/>
    </source>
</evidence>